<evidence type="ECO:0000256" key="1">
    <source>
        <dbReference type="SAM" id="Phobius"/>
    </source>
</evidence>
<organism evidence="2 3">
    <name type="scientific">Amblyomma americanum</name>
    <name type="common">Lone star tick</name>
    <dbReference type="NCBI Taxonomy" id="6943"/>
    <lineage>
        <taxon>Eukaryota</taxon>
        <taxon>Metazoa</taxon>
        <taxon>Ecdysozoa</taxon>
        <taxon>Arthropoda</taxon>
        <taxon>Chelicerata</taxon>
        <taxon>Arachnida</taxon>
        <taxon>Acari</taxon>
        <taxon>Parasitiformes</taxon>
        <taxon>Ixodida</taxon>
        <taxon>Ixodoidea</taxon>
        <taxon>Ixodidae</taxon>
        <taxon>Amblyomminae</taxon>
        <taxon>Amblyomma</taxon>
    </lineage>
</organism>
<sequence>MSSVSVPRSLRSYLHSVPQSQNPSTLPSPHSAYENASYPGYRIFLVTCKLTGCCFINGLWTKRRSGELTTGARPLYASYCVATLLFYLWSLAVIVVAQTGPRTGFTRTANVIAYGFYVLVYVQAAVNALIIASGSRRLLEILRSCEALEAQLCLKRDDVRRRLTRVSRWCLALALLDSVKYVAADRKVIPTALRLMSPVHDWIKIVAICFYCVGVFLVGLWFGLAFWMIVYNAHVMREYFAGANESLVRALVTPLGCAATLQRVRLHQAELRRVLAMMNSLLGAPAVLFYGQGVFFMCATTFGVLLAGVSIVDRVLSAYYTVSMAVILIVSARSAHRMTSEVIRLISVNFPAQLMQM</sequence>
<name>A0AAQ4DL22_AMBAM</name>
<dbReference type="Proteomes" id="UP001321473">
    <property type="component" value="Unassembled WGS sequence"/>
</dbReference>
<protein>
    <submittedName>
        <fullName evidence="2">Uncharacterized protein</fullName>
    </submittedName>
</protein>
<feature type="transmembrane region" description="Helical" evidence="1">
    <location>
        <begin position="287"/>
        <end position="312"/>
    </location>
</feature>
<evidence type="ECO:0000313" key="3">
    <source>
        <dbReference type="Proteomes" id="UP001321473"/>
    </source>
</evidence>
<feature type="transmembrane region" description="Helical" evidence="1">
    <location>
        <begin position="111"/>
        <end position="132"/>
    </location>
</feature>
<feature type="transmembrane region" description="Helical" evidence="1">
    <location>
        <begin position="41"/>
        <end position="60"/>
    </location>
</feature>
<keyword evidence="3" id="KW-1185">Reference proteome</keyword>
<keyword evidence="1" id="KW-0812">Transmembrane</keyword>
<feature type="transmembrane region" description="Helical" evidence="1">
    <location>
        <begin position="203"/>
        <end position="230"/>
    </location>
</feature>
<proteinExistence type="predicted"/>
<comment type="caution">
    <text evidence="2">The sequence shown here is derived from an EMBL/GenBank/DDBJ whole genome shotgun (WGS) entry which is preliminary data.</text>
</comment>
<dbReference type="AlphaFoldDB" id="A0AAQ4DL22"/>
<keyword evidence="1" id="KW-0472">Membrane</keyword>
<reference evidence="2 3" key="1">
    <citation type="journal article" date="2023" name="Arcadia Sci">
        <title>De novo assembly of a long-read Amblyomma americanum tick genome.</title>
        <authorList>
            <person name="Chou S."/>
            <person name="Poskanzer K.E."/>
            <person name="Rollins M."/>
            <person name="Thuy-Boun P.S."/>
        </authorList>
    </citation>
    <scope>NUCLEOTIDE SEQUENCE [LARGE SCALE GENOMIC DNA]</scope>
    <source>
        <strain evidence="2">F_SG_1</strain>
        <tissue evidence="2">Salivary glands</tissue>
    </source>
</reference>
<keyword evidence="1" id="KW-1133">Transmembrane helix</keyword>
<feature type="transmembrane region" description="Helical" evidence="1">
    <location>
        <begin position="76"/>
        <end position="99"/>
    </location>
</feature>
<accession>A0AAQ4DL22</accession>
<dbReference type="EMBL" id="JARKHS020029550">
    <property type="protein sequence ID" value="KAK8763162.1"/>
    <property type="molecule type" value="Genomic_DNA"/>
</dbReference>
<gene>
    <name evidence="2" type="ORF">V5799_034229</name>
</gene>
<feature type="transmembrane region" description="Helical" evidence="1">
    <location>
        <begin position="318"/>
        <end position="335"/>
    </location>
</feature>
<evidence type="ECO:0000313" key="2">
    <source>
        <dbReference type="EMBL" id="KAK8763162.1"/>
    </source>
</evidence>